<dbReference type="AlphaFoldDB" id="A0AAQ3S7H4"/>
<keyword evidence="2" id="KW-1185">Reference proteome</keyword>
<evidence type="ECO:0000313" key="2">
    <source>
        <dbReference type="Proteomes" id="UP001374535"/>
    </source>
</evidence>
<dbReference type="Proteomes" id="UP001374535">
    <property type="component" value="Chromosome 2"/>
</dbReference>
<name>A0AAQ3S7H4_VIGMU</name>
<evidence type="ECO:0000313" key="1">
    <source>
        <dbReference type="EMBL" id="WVZ18529.1"/>
    </source>
</evidence>
<accession>A0AAQ3S7H4</accession>
<reference evidence="1 2" key="1">
    <citation type="journal article" date="2023" name="Life. Sci Alliance">
        <title>Evolutionary insights into 3D genome organization and epigenetic landscape of Vigna mungo.</title>
        <authorList>
            <person name="Junaid A."/>
            <person name="Singh B."/>
            <person name="Bhatia S."/>
        </authorList>
    </citation>
    <scope>NUCLEOTIDE SEQUENCE [LARGE SCALE GENOMIC DNA]</scope>
    <source>
        <strain evidence="1">Urdbean</strain>
    </source>
</reference>
<protein>
    <submittedName>
        <fullName evidence="1">Uncharacterized protein</fullName>
    </submittedName>
</protein>
<sequence>MHESRVTLPLSEKLVLRFPLSDFPNVVLPEHELVHLPPRATRVDHGHLALRETLQLVTLLLLAAIRDGLLFHFRHQRVASRGGGGDGYGGISGGGREEDFRVGLFPGALFVGFSDSGAHAEELSKEGRHGLGLVSGCGGRFPGRVIGAGLGGLRMGREEEGIEVRFVAGGDALVGPETVEPIQTGFSGLDRAEHGS</sequence>
<proteinExistence type="predicted"/>
<dbReference type="EMBL" id="CP144699">
    <property type="protein sequence ID" value="WVZ18529.1"/>
    <property type="molecule type" value="Genomic_DNA"/>
</dbReference>
<gene>
    <name evidence="1" type="ORF">V8G54_005851</name>
</gene>
<organism evidence="1 2">
    <name type="scientific">Vigna mungo</name>
    <name type="common">Black gram</name>
    <name type="synonym">Phaseolus mungo</name>
    <dbReference type="NCBI Taxonomy" id="3915"/>
    <lineage>
        <taxon>Eukaryota</taxon>
        <taxon>Viridiplantae</taxon>
        <taxon>Streptophyta</taxon>
        <taxon>Embryophyta</taxon>
        <taxon>Tracheophyta</taxon>
        <taxon>Spermatophyta</taxon>
        <taxon>Magnoliopsida</taxon>
        <taxon>eudicotyledons</taxon>
        <taxon>Gunneridae</taxon>
        <taxon>Pentapetalae</taxon>
        <taxon>rosids</taxon>
        <taxon>fabids</taxon>
        <taxon>Fabales</taxon>
        <taxon>Fabaceae</taxon>
        <taxon>Papilionoideae</taxon>
        <taxon>50 kb inversion clade</taxon>
        <taxon>NPAAA clade</taxon>
        <taxon>indigoferoid/millettioid clade</taxon>
        <taxon>Phaseoleae</taxon>
        <taxon>Vigna</taxon>
    </lineage>
</organism>